<dbReference type="OrthoDB" id="3229305at2"/>
<dbReference type="Proteomes" id="UP000317043">
    <property type="component" value="Unassembled WGS sequence"/>
</dbReference>
<keyword evidence="4" id="KW-1185">Reference proteome</keyword>
<dbReference type="InterPro" id="IPR041644">
    <property type="entry name" value="GNAT_C"/>
</dbReference>
<dbReference type="InterPro" id="IPR041273">
    <property type="entry name" value="NAT_N"/>
</dbReference>
<dbReference type="Pfam" id="PF18082">
    <property type="entry name" value="NAT_N"/>
    <property type="match status" value="1"/>
</dbReference>
<feature type="domain" description="GNAT-like C-terminal" evidence="2">
    <location>
        <begin position="170"/>
        <end position="327"/>
    </location>
</feature>
<dbReference type="RefSeq" id="WP_142044437.1">
    <property type="nucleotide sequence ID" value="NZ_JBHTGS010000002.1"/>
</dbReference>
<dbReference type="EMBL" id="VFOW01000001">
    <property type="protein sequence ID" value="TQL79265.1"/>
    <property type="molecule type" value="Genomic_DNA"/>
</dbReference>
<gene>
    <name evidence="3" type="ORF">FB566_4866</name>
</gene>
<protein>
    <recommendedName>
        <fullName evidence="5">Acyltransferase</fullName>
    </recommendedName>
</protein>
<organism evidence="3 4">
    <name type="scientific">Stackebrandtia endophytica</name>
    <dbReference type="NCBI Taxonomy" id="1496996"/>
    <lineage>
        <taxon>Bacteria</taxon>
        <taxon>Bacillati</taxon>
        <taxon>Actinomycetota</taxon>
        <taxon>Actinomycetes</taxon>
        <taxon>Glycomycetales</taxon>
        <taxon>Glycomycetaceae</taxon>
        <taxon>Stackebrandtia</taxon>
    </lineage>
</organism>
<dbReference type="Pfam" id="PF18164">
    <property type="entry name" value="GNAT_C"/>
    <property type="match status" value="1"/>
</dbReference>
<evidence type="ECO:0000259" key="1">
    <source>
        <dbReference type="Pfam" id="PF18082"/>
    </source>
</evidence>
<dbReference type="Gene3D" id="3.40.630.120">
    <property type="match status" value="1"/>
</dbReference>
<accession>A0A543B341</accession>
<feature type="domain" description="N-acyltransferase N-terminal" evidence="1">
    <location>
        <begin position="43"/>
        <end position="168"/>
    </location>
</feature>
<evidence type="ECO:0008006" key="5">
    <source>
        <dbReference type="Google" id="ProtNLM"/>
    </source>
</evidence>
<comment type="caution">
    <text evidence="3">The sequence shown here is derived from an EMBL/GenBank/DDBJ whole genome shotgun (WGS) entry which is preliminary data.</text>
</comment>
<proteinExistence type="predicted"/>
<name>A0A543B341_9ACTN</name>
<dbReference type="AlphaFoldDB" id="A0A543B341"/>
<dbReference type="InParanoid" id="A0A543B341"/>
<evidence type="ECO:0000313" key="4">
    <source>
        <dbReference type="Proteomes" id="UP000317043"/>
    </source>
</evidence>
<reference evidence="3 4" key="1">
    <citation type="submission" date="2019-06" db="EMBL/GenBank/DDBJ databases">
        <title>Sequencing the genomes of 1000 actinobacteria strains.</title>
        <authorList>
            <person name="Klenk H.-P."/>
        </authorList>
    </citation>
    <scope>NUCLEOTIDE SEQUENCE [LARGE SCALE GENOMIC DNA]</scope>
    <source>
        <strain evidence="3 4">DSM 45928</strain>
    </source>
</reference>
<sequence length="331" mass="36991">MESQHLIDRLGLAETDWYQRWNGLPPSTDPVPLPTASEAERLLVERLGADPVDAAAVAAARPDPRRDPELWWVLDRCYRQLSDDMGGVGMLLWPKLPEDLGATGRFVYLWALLAVLPQTLEYHRSRGVPQEVTWATLGNVGEKLRLNRARYGEPGLAVVFWFTLHFRGSIFRLGRLEFAMERLGDSHPFTGHRAGEMTLGMHIPGEGGPLSAASCRESVEWADRFFPEHFGDLVPADPMYTCTSWLLDPQLGDHLPVEANIVRFGRCFDLVAASPTAAVDGEKDVLQFVFDHIGPYDAAALPRDSTLRRVLADGLARGVAWQVRSGVWRRD</sequence>
<evidence type="ECO:0000313" key="3">
    <source>
        <dbReference type="EMBL" id="TQL79265.1"/>
    </source>
</evidence>
<evidence type="ECO:0000259" key="2">
    <source>
        <dbReference type="Pfam" id="PF18164"/>
    </source>
</evidence>